<organism evidence="2 3">
    <name type="scientific">Trichuris muris</name>
    <name type="common">Mouse whipworm</name>
    <dbReference type="NCBI Taxonomy" id="70415"/>
    <lineage>
        <taxon>Eukaryota</taxon>
        <taxon>Metazoa</taxon>
        <taxon>Ecdysozoa</taxon>
        <taxon>Nematoda</taxon>
        <taxon>Enoplea</taxon>
        <taxon>Dorylaimia</taxon>
        <taxon>Trichinellida</taxon>
        <taxon>Trichuridae</taxon>
        <taxon>Trichuris</taxon>
    </lineage>
</organism>
<feature type="compositionally biased region" description="Basic and acidic residues" evidence="1">
    <location>
        <begin position="1"/>
        <end position="23"/>
    </location>
</feature>
<proteinExistence type="predicted"/>
<keyword evidence="2" id="KW-1185">Reference proteome</keyword>
<accession>A0A5S6QLG5</accession>
<dbReference type="AlphaFoldDB" id="A0A5S6QLG5"/>
<protein>
    <submittedName>
        <fullName evidence="3">Uncharacterized protein</fullName>
    </submittedName>
</protein>
<dbReference type="WBParaSite" id="TMUE_2000008176.1">
    <property type="protein sequence ID" value="TMUE_2000008176.1"/>
    <property type="gene ID" value="WBGene00300160"/>
</dbReference>
<dbReference type="Proteomes" id="UP000046395">
    <property type="component" value="Unassembled WGS sequence"/>
</dbReference>
<evidence type="ECO:0000313" key="3">
    <source>
        <dbReference type="WBParaSite" id="TMUE_2000008176.1"/>
    </source>
</evidence>
<sequence length="90" mass="9608">MRSREEASTGATDSERNERERTTARLRPGLTAAAVAAAERRHCALALPTARMAFGARAPPSSCQRELVGRIVVVVALSSIEGRRSAPASY</sequence>
<feature type="region of interest" description="Disordered" evidence="1">
    <location>
        <begin position="1"/>
        <end position="27"/>
    </location>
</feature>
<name>A0A5S6QLG5_TRIMR</name>
<evidence type="ECO:0000313" key="2">
    <source>
        <dbReference type="Proteomes" id="UP000046395"/>
    </source>
</evidence>
<reference evidence="3" key="1">
    <citation type="submission" date="2019-12" db="UniProtKB">
        <authorList>
            <consortium name="WormBaseParasite"/>
        </authorList>
    </citation>
    <scope>IDENTIFICATION</scope>
</reference>
<evidence type="ECO:0000256" key="1">
    <source>
        <dbReference type="SAM" id="MobiDB-lite"/>
    </source>
</evidence>